<reference evidence="3" key="1">
    <citation type="submission" date="2022-07" db="EMBL/GenBank/DDBJ databases">
        <authorList>
            <person name="Macas J."/>
            <person name="Novak P."/>
            <person name="Neumann P."/>
        </authorList>
    </citation>
    <scope>NUCLEOTIDE SEQUENCE</scope>
</reference>
<evidence type="ECO:0000313" key="4">
    <source>
        <dbReference type="Proteomes" id="UP001152523"/>
    </source>
</evidence>
<name>A0AAV0FYM1_9ASTE</name>
<feature type="domain" description="F-box" evidence="1">
    <location>
        <begin position="51"/>
        <end position="89"/>
    </location>
</feature>
<evidence type="ECO:0000259" key="1">
    <source>
        <dbReference type="Pfam" id="PF00646"/>
    </source>
</evidence>
<dbReference type="InterPro" id="IPR050232">
    <property type="entry name" value="FBL13/AtMIF1-like"/>
</dbReference>
<dbReference type="PANTHER" id="PTHR31900:SF32">
    <property type="entry name" value="F-BOX_RNI_FBD-LIKE DOMAIN PROTEIN"/>
    <property type="match status" value="1"/>
</dbReference>
<dbReference type="InterPro" id="IPR055357">
    <property type="entry name" value="LRR_At1g61320_AtMIF1"/>
</dbReference>
<dbReference type="InterPro" id="IPR053781">
    <property type="entry name" value="F-box_AtFBL13-like"/>
</dbReference>
<dbReference type="CDD" id="cd22160">
    <property type="entry name" value="F-box_AtFBL13-like"/>
    <property type="match status" value="1"/>
</dbReference>
<dbReference type="Pfam" id="PF00646">
    <property type="entry name" value="F-box"/>
    <property type="match status" value="1"/>
</dbReference>
<gene>
    <name evidence="3" type="ORF">CEPIT_LOCUS38324</name>
</gene>
<dbReference type="SUPFAM" id="SSF81383">
    <property type="entry name" value="F-box domain"/>
    <property type="match status" value="1"/>
</dbReference>
<sequence>MTEKGVAIEIQESGEDDVGIGVKLGTENVEDYSKENVGANKRIKDTSIDRLSALPDCLLIHILSFLGVKKAGVTSLLGKKWKYLWAELPVLEFHFDFSDESEETKNTLDFVAWVNKTLAIRSGNHLEKLKVGFNYKICFDPDVDSWVEFALKNKVKEVSLILGESEDFYILPEMMYSNSFLTSLSLDGCILDPERPIQWPSLTSIEISDVHLPQHVLEMILSGCPVLNSMNLSGCRGFTCLDINSNGLYNLRVENFEDEEQESDPFLQISAPYLKSLSISLYPVEKKLKLTNLSSLVSAEFYFCEHMWSLPSEVLSNAKEYFENIHHAKELVLGSGPVKALAELVMNGWQLPKSRLRCLTINVLCDAVRIVPGILGLLESSPDLETLIIDSIDPYNWDENWLPPEKCDLDSDLLHLKTVKMYYLANPTVGGEPMLTLARILLKRATILEEMVIRADIIDMSDSVKLDYGIRSWPFEILLHVHVKNHEHISVVRSFYLRNEMGFDASNCFPVCYSITLNV</sequence>
<evidence type="ECO:0000313" key="3">
    <source>
        <dbReference type="EMBL" id="CAH9140415.1"/>
    </source>
</evidence>
<evidence type="ECO:0000259" key="2">
    <source>
        <dbReference type="Pfam" id="PF23622"/>
    </source>
</evidence>
<dbReference type="SUPFAM" id="SSF52058">
    <property type="entry name" value="L domain-like"/>
    <property type="match status" value="1"/>
</dbReference>
<dbReference type="Pfam" id="PF23622">
    <property type="entry name" value="LRR_At1g61320_AtMIF1"/>
    <property type="match status" value="1"/>
</dbReference>
<dbReference type="AlphaFoldDB" id="A0AAV0FYM1"/>
<dbReference type="InterPro" id="IPR036047">
    <property type="entry name" value="F-box-like_dom_sf"/>
</dbReference>
<feature type="domain" description="At1g61320/AtMIF1 LRR" evidence="2">
    <location>
        <begin position="121"/>
        <end position="390"/>
    </location>
</feature>
<dbReference type="EMBL" id="CAMAPF010001023">
    <property type="protein sequence ID" value="CAH9140415.1"/>
    <property type="molecule type" value="Genomic_DNA"/>
</dbReference>
<dbReference type="PANTHER" id="PTHR31900">
    <property type="entry name" value="F-BOX/RNI SUPERFAMILY PROTEIN-RELATED"/>
    <property type="match status" value="1"/>
</dbReference>
<dbReference type="Gene3D" id="3.80.10.10">
    <property type="entry name" value="Ribonuclease Inhibitor"/>
    <property type="match status" value="1"/>
</dbReference>
<organism evidence="3 4">
    <name type="scientific">Cuscuta epithymum</name>
    <dbReference type="NCBI Taxonomy" id="186058"/>
    <lineage>
        <taxon>Eukaryota</taxon>
        <taxon>Viridiplantae</taxon>
        <taxon>Streptophyta</taxon>
        <taxon>Embryophyta</taxon>
        <taxon>Tracheophyta</taxon>
        <taxon>Spermatophyta</taxon>
        <taxon>Magnoliopsida</taxon>
        <taxon>eudicotyledons</taxon>
        <taxon>Gunneridae</taxon>
        <taxon>Pentapetalae</taxon>
        <taxon>asterids</taxon>
        <taxon>lamiids</taxon>
        <taxon>Solanales</taxon>
        <taxon>Convolvulaceae</taxon>
        <taxon>Cuscuteae</taxon>
        <taxon>Cuscuta</taxon>
        <taxon>Cuscuta subgen. Cuscuta</taxon>
    </lineage>
</organism>
<dbReference type="InterPro" id="IPR001810">
    <property type="entry name" value="F-box_dom"/>
</dbReference>
<evidence type="ECO:0008006" key="5">
    <source>
        <dbReference type="Google" id="ProtNLM"/>
    </source>
</evidence>
<dbReference type="InterPro" id="IPR032675">
    <property type="entry name" value="LRR_dom_sf"/>
</dbReference>
<comment type="caution">
    <text evidence="3">The sequence shown here is derived from an EMBL/GenBank/DDBJ whole genome shotgun (WGS) entry which is preliminary data.</text>
</comment>
<keyword evidence="4" id="KW-1185">Reference proteome</keyword>
<proteinExistence type="predicted"/>
<dbReference type="Proteomes" id="UP001152523">
    <property type="component" value="Unassembled WGS sequence"/>
</dbReference>
<protein>
    <recommendedName>
        <fullName evidence="5">FBD domain-containing protein</fullName>
    </recommendedName>
</protein>
<accession>A0AAV0FYM1</accession>